<evidence type="ECO:0000313" key="4">
    <source>
        <dbReference type="Proteomes" id="UP000435138"/>
    </source>
</evidence>
<dbReference type="InterPro" id="IPR008984">
    <property type="entry name" value="SMAD_FHA_dom_sf"/>
</dbReference>
<name>A0A6A8AIH5_9HYPH</name>
<dbReference type="SUPFAM" id="SSF49879">
    <property type="entry name" value="SMAD/FHA domain"/>
    <property type="match status" value="1"/>
</dbReference>
<feature type="domain" description="FHA" evidence="2">
    <location>
        <begin position="28"/>
        <end position="78"/>
    </location>
</feature>
<keyword evidence="4" id="KW-1185">Reference proteome</keyword>
<evidence type="ECO:0000256" key="1">
    <source>
        <dbReference type="SAM" id="MobiDB-lite"/>
    </source>
</evidence>
<dbReference type="PROSITE" id="PS50006">
    <property type="entry name" value="FHA_DOMAIN"/>
    <property type="match status" value="1"/>
</dbReference>
<dbReference type="Pfam" id="PF00498">
    <property type="entry name" value="FHA"/>
    <property type="match status" value="1"/>
</dbReference>
<feature type="compositionally biased region" description="Basic and acidic residues" evidence="1">
    <location>
        <begin position="395"/>
        <end position="405"/>
    </location>
</feature>
<organism evidence="3 4">
    <name type="scientific">Endobacterium cereale</name>
    <dbReference type="NCBI Taxonomy" id="2663029"/>
    <lineage>
        <taxon>Bacteria</taxon>
        <taxon>Pseudomonadati</taxon>
        <taxon>Pseudomonadota</taxon>
        <taxon>Alphaproteobacteria</taxon>
        <taxon>Hyphomicrobiales</taxon>
        <taxon>Rhizobiaceae</taxon>
        <taxon>Endobacterium</taxon>
    </lineage>
</organism>
<dbReference type="RefSeq" id="WP_153357259.1">
    <property type="nucleotide sequence ID" value="NZ_JAYKOO010000002.1"/>
</dbReference>
<comment type="caution">
    <text evidence="3">The sequence shown here is derived from an EMBL/GenBank/DDBJ whole genome shotgun (WGS) entry which is preliminary data.</text>
</comment>
<dbReference type="CDD" id="cd00060">
    <property type="entry name" value="FHA"/>
    <property type="match status" value="1"/>
</dbReference>
<protein>
    <submittedName>
        <fullName evidence="3">FHA domain-containing protein</fullName>
    </submittedName>
</protein>
<evidence type="ECO:0000259" key="2">
    <source>
        <dbReference type="PROSITE" id="PS50006"/>
    </source>
</evidence>
<feature type="region of interest" description="Disordered" evidence="1">
    <location>
        <begin position="385"/>
        <end position="405"/>
    </location>
</feature>
<evidence type="ECO:0000313" key="3">
    <source>
        <dbReference type="EMBL" id="MQY48591.1"/>
    </source>
</evidence>
<dbReference type="Gene3D" id="2.60.200.20">
    <property type="match status" value="1"/>
</dbReference>
<accession>A0A6A8AIH5</accession>
<reference evidence="3 4" key="1">
    <citation type="submission" date="2019-11" db="EMBL/GenBank/DDBJ databases">
        <title>Genome analysis of Rhizobacterium cereale a novel genus and species isolated from maize roots in North Spain.</title>
        <authorList>
            <person name="Menendez E."/>
            <person name="Flores-Felix J.D."/>
            <person name="Ramirez-Bahena M.-H."/>
            <person name="Igual J.M."/>
            <person name="Garcia-Fraile P."/>
            <person name="Peix A."/>
            <person name="Velazquez E."/>
        </authorList>
    </citation>
    <scope>NUCLEOTIDE SEQUENCE [LARGE SCALE GENOMIC DNA]</scope>
    <source>
        <strain evidence="3 4">RZME27</strain>
    </source>
</reference>
<sequence length="405" mass="44949">MRLELKAIAGANILPASRTKWFFEQGKRTLGRSPDCDWQLPEDQRSISKLHCTIERDARGFVLRDQSANGSRVDGVVVHEGETARLSDQSRLEVGPIAFSVVITGEVHRDVEDPDTNYAMSDEHLTISAILADIAPGGRTATGVLGNKMSEDWFEPIAKKEGPSPSRNVDIGWNGPPEIRSSGNLLPDDWNLEADKSEHSDYGNYLEHNSATHVTIPVAKARPVEALQTVNDNAPQADIEPVRAPPQPAAPARNVDIEAKLNPLLQRVEDALEASFAAFGLDLPAPEIEQDFFNSGNSDTLATRIEELANRQARLQAALENLVHHVAQEMEPRIIESRIDAAGSMTSFGFLRGRDYWQAYKNQFEKDGRTLSVQDVFRDAMMRTEHGNRMASLPRAEREDLNDEK</sequence>
<dbReference type="SMART" id="SM00240">
    <property type="entry name" value="FHA"/>
    <property type="match status" value="1"/>
</dbReference>
<proteinExistence type="predicted"/>
<gene>
    <name evidence="3" type="ORF">GAO09_21375</name>
</gene>
<dbReference type="AlphaFoldDB" id="A0A6A8AIH5"/>
<dbReference type="Proteomes" id="UP000435138">
    <property type="component" value="Unassembled WGS sequence"/>
</dbReference>
<dbReference type="InterPro" id="IPR000253">
    <property type="entry name" value="FHA_dom"/>
</dbReference>
<dbReference type="EMBL" id="WIXI01000048">
    <property type="protein sequence ID" value="MQY48591.1"/>
    <property type="molecule type" value="Genomic_DNA"/>
</dbReference>